<dbReference type="GO" id="GO:0016746">
    <property type="term" value="F:acyltransferase activity"/>
    <property type="evidence" value="ECO:0007669"/>
    <property type="project" value="UniProtKB-KW"/>
</dbReference>
<dbReference type="EMBL" id="BAAAET010000001">
    <property type="protein sequence ID" value="GAA0685405.1"/>
    <property type="molecule type" value="Genomic_DNA"/>
</dbReference>
<dbReference type="RefSeq" id="WP_343802842.1">
    <property type="nucleotide sequence ID" value="NZ_BAAAET010000001.1"/>
</dbReference>
<evidence type="ECO:0000313" key="5">
    <source>
        <dbReference type="EMBL" id="GAA0685405.1"/>
    </source>
</evidence>
<gene>
    <name evidence="5" type="ORF">GCM10009104_08730</name>
</gene>
<name>A0ABN1I4D5_9GAMM</name>
<dbReference type="InterPro" id="IPR051496">
    <property type="entry name" value="H-rev107_PLA/AT"/>
</dbReference>
<keyword evidence="1" id="KW-0808">Transferase</keyword>
<evidence type="ECO:0000256" key="1">
    <source>
        <dbReference type="ARBA" id="ARBA00022679"/>
    </source>
</evidence>
<organism evidence="5 6">
    <name type="scientific">Marinobacterium maritimum</name>
    <dbReference type="NCBI Taxonomy" id="500162"/>
    <lineage>
        <taxon>Bacteria</taxon>
        <taxon>Pseudomonadati</taxon>
        <taxon>Pseudomonadota</taxon>
        <taxon>Gammaproteobacteria</taxon>
        <taxon>Oceanospirillales</taxon>
        <taxon>Oceanospirillaceae</taxon>
        <taxon>Marinobacterium</taxon>
    </lineage>
</organism>
<keyword evidence="5" id="KW-0012">Acyltransferase</keyword>
<dbReference type="PANTHER" id="PTHR13943">
    <property type="entry name" value="HRAS-LIKE SUPPRESSOR - RELATED"/>
    <property type="match status" value="1"/>
</dbReference>
<keyword evidence="3" id="KW-0443">Lipid metabolism</keyword>
<evidence type="ECO:0000256" key="3">
    <source>
        <dbReference type="ARBA" id="ARBA00023098"/>
    </source>
</evidence>
<dbReference type="Proteomes" id="UP001499915">
    <property type="component" value="Unassembled WGS sequence"/>
</dbReference>
<protein>
    <submittedName>
        <fullName evidence="5">Lecithin retinol acyltransferase family protein</fullName>
    </submittedName>
</protein>
<keyword evidence="2" id="KW-0378">Hydrolase</keyword>
<evidence type="ECO:0000313" key="6">
    <source>
        <dbReference type="Proteomes" id="UP001499915"/>
    </source>
</evidence>
<dbReference type="InterPro" id="IPR007053">
    <property type="entry name" value="LRAT_dom"/>
</dbReference>
<proteinExistence type="predicted"/>
<dbReference type="Gene3D" id="3.90.1720.10">
    <property type="entry name" value="endopeptidase domain like (from Nostoc punctiforme)"/>
    <property type="match status" value="1"/>
</dbReference>
<dbReference type="PANTHER" id="PTHR13943:SF77">
    <property type="entry name" value="LRAT DOMAIN-CONTAINING PROTEIN"/>
    <property type="match status" value="1"/>
</dbReference>
<sequence>MTIQTVLPGNVVVTDFGAYQHFSLASDQLSSNGFPKLISATKRTGTVQEEEWDAVTQGKTTFVAKVPETDLAVSVILERARSHIGQWKYSITGSNCEHFVNTVRGLKFDSKQVSAGVSGAMLGAALVGTLSEKPTTFKFLLGALAVGGIAVAASKVKSQDKPQ</sequence>
<accession>A0ABN1I4D5</accession>
<evidence type="ECO:0000259" key="4">
    <source>
        <dbReference type="Pfam" id="PF04970"/>
    </source>
</evidence>
<evidence type="ECO:0000256" key="2">
    <source>
        <dbReference type="ARBA" id="ARBA00022801"/>
    </source>
</evidence>
<dbReference type="Pfam" id="PF04970">
    <property type="entry name" value="LRAT"/>
    <property type="match status" value="1"/>
</dbReference>
<feature type="domain" description="LRAT" evidence="4">
    <location>
        <begin position="21"/>
        <end position="104"/>
    </location>
</feature>
<reference evidence="5 6" key="1">
    <citation type="journal article" date="2019" name="Int. J. Syst. Evol. Microbiol.">
        <title>The Global Catalogue of Microorganisms (GCM) 10K type strain sequencing project: providing services to taxonomists for standard genome sequencing and annotation.</title>
        <authorList>
            <consortium name="The Broad Institute Genomics Platform"/>
            <consortium name="The Broad Institute Genome Sequencing Center for Infectious Disease"/>
            <person name="Wu L."/>
            <person name="Ma J."/>
        </authorList>
    </citation>
    <scope>NUCLEOTIDE SEQUENCE [LARGE SCALE GENOMIC DNA]</scope>
    <source>
        <strain evidence="5 6">JCM 15134</strain>
    </source>
</reference>
<comment type="caution">
    <text evidence="5">The sequence shown here is derived from an EMBL/GenBank/DDBJ whole genome shotgun (WGS) entry which is preliminary data.</text>
</comment>
<keyword evidence="6" id="KW-1185">Reference proteome</keyword>